<keyword evidence="3" id="KW-1185">Reference proteome</keyword>
<dbReference type="GeneID" id="25331566"/>
<dbReference type="RefSeq" id="XP_013311462.1">
    <property type="nucleotide sequence ID" value="XM_013456008.1"/>
</dbReference>
<feature type="domain" description="F-box" evidence="1">
    <location>
        <begin position="69"/>
        <end position="101"/>
    </location>
</feature>
<dbReference type="InterPro" id="IPR001810">
    <property type="entry name" value="F-box_dom"/>
</dbReference>
<gene>
    <name evidence="2" type="ORF">PV05_09658</name>
</gene>
<reference evidence="2 3" key="1">
    <citation type="submission" date="2015-01" db="EMBL/GenBank/DDBJ databases">
        <title>The Genome Sequence of Exophiala xenobiotica CBS118157.</title>
        <authorList>
            <consortium name="The Broad Institute Genomics Platform"/>
            <person name="Cuomo C."/>
            <person name="de Hoog S."/>
            <person name="Gorbushina A."/>
            <person name="Stielow B."/>
            <person name="Teixiera M."/>
            <person name="Abouelleil A."/>
            <person name="Chapman S.B."/>
            <person name="Priest M."/>
            <person name="Young S.K."/>
            <person name="Wortman J."/>
            <person name="Nusbaum C."/>
            <person name="Birren B."/>
        </authorList>
    </citation>
    <scope>NUCLEOTIDE SEQUENCE [LARGE SCALE GENOMIC DNA]</scope>
    <source>
        <strain evidence="2 3">CBS 118157</strain>
    </source>
</reference>
<name>A0A0D2E5Z7_9EURO</name>
<protein>
    <recommendedName>
        <fullName evidence="1">F-box domain-containing protein</fullName>
    </recommendedName>
</protein>
<dbReference type="SUPFAM" id="SSF81383">
    <property type="entry name" value="F-box domain"/>
    <property type="match status" value="1"/>
</dbReference>
<dbReference type="InterPro" id="IPR036047">
    <property type="entry name" value="F-box-like_dom_sf"/>
</dbReference>
<dbReference type="Proteomes" id="UP000054342">
    <property type="component" value="Unassembled WGS sequence"/>
</dbReference>
<dbReference type="OrthoDB" id="4115269at2759"/>
<dbReference type="Pfam" id="PF12937">
    <property type="entry name" value="F-box-like"/>
    <property type="match status" value="1"/>
</dbReference>
<proteinExistence type="predicted"/>
<dbReference type="EMBL" id="KN847322">
    <property type="protein sequence ID" value="KIW50878.1"/>
    <property type="molecule type" value="Genomic_DNA"/>
</dbReference>
<dbReference type="CDD" id="cd09917">
    <property type="entry name" value="F-box_SF"/>
    <property type="match status" value="1"/>
</dbReference>
<evidence type="ECO:0000313" key="3">
    <source>
        <dbReference type="Proteomes" id="UP000054342"/>
    </source>
</evidence>
<evidence type="ECO:0000259" key="1">
    <source>
        <dbReference type="Pfam" id="PF12937"/>
    </source>
</evidence>
<organism evidence="2 3">
    <name type="scientific">Exophiala xenobiotica</name>
    <dbReference type="NCBI Taxonomy" id="348802"/>
    <lineage>
        <taxon>Eukaryota</taxon>
        <taxon>Fungi</taxon>
        <taxon>Dikarya</taxon>
        <taxon>Ascomycota</taxon>
        <taxon>Pezizomycotina</taxon>
        <taxon>Eurotiomycetes</taxon>
        <taxon>Chaetothyriomycetidae</taxon>
        <taxon>Chaetothyriales</taxon>
        <taxon>Herpotrichiellaceae</taxon>
        <taxon>Exophiala</taxon>
    </lineage>
</organism>
<accession>A0A0D2E5Z7</accession>
<evidence type="ECO:0000313" key="2">
    <source>
        <dbReference type="EMBL" id="KIW50878.1"/>
    </source>
</evidence>
<sequence length="241" mass="27601">MARFYHPSVHHLRSRLVHYTAKAPCYKRRNMSFKVPSSILTTARRRARKCQYRRKNAAAYDAAKPTIMQLPNEVLFMVFELLDVPSRVCLGLTSKVFAQMTRCVDTACNDQPSVVKFHQKCTVLPCTYTHHISDRRIMLLQLKSWMPYGYRLCWVCLKYTKVGCSEWHCTTQVKFNGHDGLNVHAIQQAGMDKLYAHWKCIRSGHALAKWSRITPGASGGFTRLRGSDSPPTDGYVYDAGH</sequence>
<dbReference type="HOGENOM" id="CLU_087645_0_0_1"/>
<dbReference type="AlphaFoldDB" id="A0A0D2E5Z7"/>